<dbReference type="PROSITE" id="PS51257">
    <property type="entry name" value="PROKAR_LIPOPROTEIN"/>
    <property type="match status" value="1"/>
</dbReference>
<keyword evidence="9" id="KW-1185">Reference proteome</keyword>
<dbReference type="InterPro" id="IPR000914">
    <property type="entry name" value="SBP_5_dom"/>
</dbReference>
<keyword evidence="3" id="KW-0813">Transport</keyword>
<comment type="similarity">
    <text evidence="2">Belongs to the bacterial solute-binding protein 5 family.</text>
</comment>
<evidence type="ECO:0000259" key="7">
    <source>
        <dbReference type="Pfam" id="PF00496"/>
    </source>
</evidence>
<accession>A0A3N1X9K5</accession>
<dbReference type="PROSITE" id="PS01040">
    <property type="entry name" value="SBP_BACTERIAL_5"/>
    <property type="match status" value="1"/>
</dbReference>
<evidence type="ECO:0000256" key="4">
    <source>
        <dbReference type="ARBA" id="ARBA00022729"/>
    </source>
</evidence>
<dbReference type="InterPro" id="IPR039424">
    <property type="entry name" value="SBP_5"/>
</dbReference>
<dbReference type="InterPro" id="IPR023765">
    <property type="entry name" value="SBP_5_CS"/>
</dbReference>
<evidence type="ECO:0000313" key="9">
    <source>
        <dbReference type="Proteomes" id="UP000273083"/>
    </source>
</evidence>
<organism evidence="8 9">
    <name type="scientific">Mobilisporobacter senegalensis</name>
    <dbReference type="NCBI Taxonomy" id="1329262"/>
    <lineage>
        <taxon>Bacteria</taxon>
        <taxon>Bacillati</taxon>
        <taxon>Bacillota</taxon>
        <taxon>Clostridia</taxon>
        <taxon>Lachnospirales</taxon>
        <taxon>Lachnospiraceae</taxon>
        <taxon>Mobilisporobacter</taxon>
    </lineage>
</organism>
<evidence type="ECO:0000313" key="8">
    <source>
        <dbReference type="EMBL" id="ROR23436.1"/>
    </source>
</evidence>
<evidence type="ECO:0000256" key="6">
    <source>
        <dbReference type="SAM" id="SignalP"/>
    </source>
</evidence>
<dbReference type="GO" id="GO:0015833">
    <property type="term" value="P:peptide transport"/>
    <property type="evidence" value="ECO:0007669"/>
    <property type="project" value="TreeGrafter"/>
</dbReference>
<dbReference type="EMBL" id="RJVG01000014">
    <property type="protein sequence ID" value="ROR23436.1"/>
    <property type="molecule type" value="Genomic_DNA"/>
</dbReference>
<name>A0A3N1X9K5_9FIRM</name>
<evidence type="ECO:0000256" key="5">
    <source>
        <dbReference type="SAM" id="MobiDB-lite"/>
    </source>
</evidence>
<proteinExistence type="inferred from homology"/>
<comment type="subcellular location">
    <subcellularLocation>
        <location evidence="1">Cell membrane</location>
        <topology evidence="1">Lipid-anchor</topology>
    </subcellularLocation>
</comment>
<feature type="region of interest" description="Disordered" evidence="5">
    <location>
        <begin position="25"/>
        <end position="47"/>
    </location>
</feature>
<reference evidence="8 9" key="1">
    <citation type="submission" date="2018-11" db="EMBL/GenBank/DDBJ databases">
        <title>Genomic Encyclopedia of Type Strains, Phase IV (KMG-IV): sequencing the most valuable type-strain genomes for metagenomic binning, comparative biology and taxonomic classification.</title>
        <authorList>
            <person name="Goeker M."/>
        </authorList>
    </citation>
    <scope>NUCLEOTIDE SEQUENCE [LARGE SCALE GENOMIC DNA]</scope>
    <source>
        <strain evidence="8 9">DSM 26537</strain>
    </source>
</reference>
<dbReference type="Pfam" id="PF00496">
    <property type="entry name" value="SBP_bac_5"/>
    <property type="match status" value="1"/>
</dbReference>
<dbReference type="Proteomes" id="UP000273083">
    <property type="component" value="Unassembled WGS sequence"/>
</dbReference>
<dbReference type="GO" id="GO:0043190">
    <property type="term" value="C:ATP-binding cassette (ABC) transporter complex"/>
    <property type="evidence" value="ECO:0007669"/>
    <property type="project" value="InterPro"/>
</dbReference>
<evidence type="ECO:0000256" key="2">
    <source>
        <dbReference type="ARBA" id="ARBA00005695"/>
    </source>
</evidence>
<dbReference type="GO" id="GO:0042597">
    <property type="term" value="C:periplasmic space"/>
    <property type="evidence" value="ECO:0007669"/>
    <property type="project" value="UniProtKB-ARBA"/>
</dbReference>
<dbReference type="PANTHER" id="PTHR30290:SF9">
    <property type="entry name" value="OLIGOPEPTIDE-BINDING PROTEIN APPA"/>
    <property type="match status" value="1"/>
</dbReference>
<dbReference type="RefSeq" id="WP_170164407.1">
    <property type="nucleotide sequence ID" value="NZ_RJVG01000014.1"/>
</dbReference>
<feature type="chain" id="PRO_5038929117" evidence="6">
    <location>
        <begin position="21"/>
        <end position="528"/>
    </location>
</feature>
<sequence>MKKRILALTLSLAIIGGLLSGCGNKTNDAKEDGTKTETKTETATEGDKYGGDLRIAAIEDPTTLFPPQAPDTGVSYYVSPAAEELGRLDADGAVSPWLAEEFITDADKLTYTIKLREGVKFHDGSALNAEVVKWNLDSMIANGKAAELGNPVSVEATDDLTVVVNFDTWSNNWDTIYGAVRVVSKQAYDDNGEEWCKTHVVGTGPFKFDSYTQGGSLKYIRNDEYRLEGQPYLDSVEFVMIPDANTQVSAFQNGEVDTIVTYDPVVMNTLSSQGYENIAQKNGNLANIKYVLINSKDTQKPLGKLEVRQAVMHAIDWENIAKSLSGGYGIASPLFATEDSWAYNPEATLYEYNTELAKKILAEAGYPDGFETVINTIEKNQDIAVALQACLQEIGIKAKINIMDSSEMSEKQKADNMEGFIMGNGSSQMDFTNNYIRLYSSEGIKNQGVMAFPEDYEKALFGAREAKTIEEKKELLQTASKMLVQDYALLFPVSVIFNNCFVQAGIKDVNLFQVSATQWTPEAVYKEK</sequence>
<evidence type="ECO:0000256" key="3">
    <source>
        <dbReference type="ARBA" id="ARBA00022448"/>
    </source>
</evidence>
<dbReference type="Gene3D" id="3.40.190.10">
    <property type="entry name" value="Periplasmic binding protein-like II"/>
    <property type="match status" value="1"/>
</dbReference>
<protein>
    <submittedName>
        <fullName evidence="8">Peptide/nickel transport system substrate-binding protein/glutathione transport system substrate-binding protein</fullName>
    </submittedName>
</protein>
<dbReference type="SUPFAM" id="SSF53850">
    <property type="entry name" value="Periplasmic binding protein-like II"/>
    <property type="match status" value="1"/>
</dbReference>
<feature type="domain" description="Solute-binding protein family 5" evidence="7">
    <location>
        <begin position="94"/>
        <end position="445"/>
    </location>
</feature>
<feature type="signal peptide" evidence="6">
    <location>
        <begin position="1"/>
        <end position="20"/>
    </location>
</feature>
<comment type="caution">
    <text evidence="8">The sequence shown here is derived from an EMBL/GenBank/DDBJ whole genome shotgun (WGS) entry which is preliminary data.</text>
</comment>
<dbReference type="GO" id="GO:1904680">
    <property type="term" value="F:peptide transmembrane transporter activity"/>
    <property type="evidence" value="ECO:0007669"/>
    <property type="project" value="TreeGrafter"/>
</dbReference>
<dbReference type="Gene3D" id="3.90.76.10">
    <property type="entry name" value="Dipeptide-binding Protein, Domain 1"/>
    <property type="match status" value="1"/>
</dbReference>
<dbReference type="PIRSF" id="PIRSF002741">
    <property type="entry name" value="MppA"/>
    <property type="match status" value="1"/>
</dbReference>
<dbReference type="Gene3D" id="3.10.105.10">
    <property type="entry name" value="Dipeptide-binding Protein, Domain 3"/>
    <property type="match status" value="1"/>
</dbReference>
<keyword evidence="4 6" id="KW-0732">Signal</keyword>
<feature type="compositionally biased region" description="Basic and acidic residues" evidence="5">
    <location>
        <begin position="27"/>
        <end position="47"/>
    </location>
</feature>
<dbReference type="CDD" id="cd00995">
    <property type="entry name" value="PBP2_NikA_DppA_OppA_like"/>
    <property type="match status" value="1"/>
</dbReference>
<dbReference type="PANTHER" id="PTHR30290">
    <property type="entry name" value="PERIPLASMIC BINDING COMPONENT OF ABC TRANSPORTER"/>
    <property type="match status" value="1"/>
</dbReference>
<dbReference type="InterPro" id="IPR030678">
    <property type="entry name" value="Peptide/Ni-bd"/>
</dbReference>
<evidence type="ECO:0000256" key="1">
    <source>
        <dbReference type="ARBA" id="ARBA00004193"/>
    </source>
</evidence>
<dbReference type="AlphaFoldDB" id="A0A3N1X9K5"/>
<gene>
    <name evidence="8" type="ORF">EDD66_11443</name>
</gene>